<accession>A0A0F9H2Q9</accession>
<dbReference type="Pfam" id="PF23835">
    <property type="entry name" value="DUF7205"/>
    <property type="match status" value="1"/>
</dbReference>
<protein>
    <submittedName>
        <fullName evidence="1">Uncharacterized protein</fullName>
    </submittedName>
</protein>
<proteinExistence type="predicted"/>
<dbReference type="AlphaFoldDB" id="A0A0F9H2Q9"/>
<dbReference type="InterPro" id="IPR055629">
    <property type="entry name" value="DUF7205"/>
</dbReference>
<name>A0A0F9H2Q9_9ZZZZ</name>
<reference evidence="1" key="1">
    <citation type="journal article" date="2015" name="Nature">
        <title>Complex archaea that bridge the gap between prokaryotes and eukaryotes.</title>
        <authorList>
            <person name="Spang A."/>
            <person name="Saw J.H."/>
            <person name="Jorgensen S.L."/>
            <person name="Zaremba-Niedzwiedzka K."/>
            <person name="Martijn J."/>
            <person name="Lind A.E."/>
            <person name="van Eijk R."/>
            <person name="Schleper C."/>
            <person name="Guy L."/>
            <person name="Ettema T.J."/>
        </authorList>
    </citation>
    <scope>NUCLEOTIDE SEQUENCE</scope>
</reference>
<sequence length="128" mass="15242">MVAENIKDIETKDMFGQVVKVGDIIAYPVRQSSWMQMRVAVVTALHYKLQRDEKNWRTWDVNEEWASIITLVDGVWDTLTKQYFPKEKKTRFTSFARAVVIDKNMLVNTQRKMWQQCLIEVQERVRSE</sequence>
<organism evidence="1">
    <name type="scientific">marine sediment metagenome</name>
    <dbReference type="NCBI Taxonomy" id="412755"/>
    <lineage>
        <taxon>unclassified sequences</taxon>
        <taxon>metagenomes</taxon>
        <taxon>ecological metagenomes</taxon>
    </lineage>
</organism>
<comment type="caution">
    <text evidence="1">The sequence shown here is derived from an EMBL/GenBank/DDBJ whole genome shotgun (WGS) entry which is preliminary data.</text>
</comment>
<evidence type="ECO:0000313" key="1">
    <source>
        <dbReference type="EMBL" id="KKL69622.1"/>
    </source>
</evidence>
<gene>
    <name evidence="1" type="ORF">LCGC14_2113040</name>
</gene>
<dbReference type="EMBL" id="LAZR01026153">
    <property type="protein sequence ID" value="KKL69622.1"/>
    <property type="molecule type" value="Genomic_DNA"/>
</dbReference>